<protein>
    <submittedName>
        <fullName evidence="2">Uncharacterized protein</fullName>
    </submittedName>
</protein>
<reference evidence="2 3" key="1">
    <citation type="submission" date="2019-12" db="EMBL/GenBank/DDBJ databases">
        <title>Paenibacillus sp. nov. sp. isolated from soil.</title>
        <authorList>
            <person name="Kim J."/>
            <person name="Jeong S.E."/>
            <person name="Jung H.S."/>
            <person name="Jeon C.O."/>
        </authorList>
    </citation>
    <scope>NUCLEOTIDE SEQUENCE [LARGE SCALE GENOMIC DNA]</scope>
    <source>
        <strain evidence="2 3">5J-6</strain>
    </source>
</reference>
<dbReference type="EMBL" id="WTUZ01000005">
    <property type="protein sequence ID" value="MZQ80929.1"/>
    <property type="molecule type" value="Genomic_DNA"/>
</dbReference>
<evidence type="ECO:0000313" key="2">
    <source>
        <dbReference type="EMBL" id="MZQ80929.1"/>
    </source>
</evidence>
<dbReference type="Proteomes" id="UP000481087">
    <property type="component" value="Unassembled WGS sequence"/>
</dbReference>
<accession>A0A6L8UUV4</accession>
<comment type="caution">
    <text evidence="2">The sequence shown here is derived from an EMBL/GenBank/DDBJ whole genome shotgun (WGS) entry which is preliminary data.</text>
</comment>
<dbReference type="RefSeq" id="WP_161405237.1">
    <property type="nucleotide sequence ID" value="NZ_WTUZ01000005.1"/>
</dbReference>
<sequence length="930" mass="105334">MIKLDKGIEKYNGTPPYASEMYGNFTPFLGWESKLTKQWIQRGGLVVDSRMKQIFDGRIAPESMNFISDALDVFEITSLLPGKEKSPYKVFLTKDLKSELFNLLREKVQAFIDAPANNGKLPSGDQWEEIVKELKLKDEHTTALRTVSQTLTALVKEQLNFEAARTHQSAAVLSNKYRQKYLEIMKYESQIAGFLLMCINKEAGLSPDDLTKLFDVKTAAPISDIFRSNDPLANLLDPLAAIDPRNKDGALSPIGRIDLFRQCFFDLGSFLGEPVEHVWLAPGTTIELYEVSTRKTVIERTLESSTETTSRSDDDTTDKDEISDAVKAENRSSTKMGVSASTTGKTFFGQSTASANFSNETNQSNAKETMHKQSREQTHKLSNEIKQSFKSTFKTTTEVTDMTSRRHIIVNPNNTLINYELRRKMRRIGVQTQHIGQQLCWQMFIDDPGAQLGLAELVHMSESPDLSNLSVPVEIPPPTNELKTFTVPFPYMPILDYHDNQCMYLFQGHAIPTDDKSPLLGRRHDVGDDNDSQLIIEFTCTLDAPPKQDYELDKNSIRLKGVPSHQRAVVRTADIVGDNNLHIVLDQVHFAGENFVKLDFEMVYTPSQAAKDAVIMVNTTNRSKYDSDRNEITRKAYADAVRKRISDASNIKPRPSWDLREEERIVVYRKLIERLMLDSWDLKKSSNNPANDRLAHVRSEIVRSLFDVDGMLYFVAPEWWMPRMHSSQMSLSTDLITTSTDINNITNQTPITLTEKDVVKWTDSKNSRDANYRITEESSAARLGSSLGWLLQLDGDNLRNAFLNAPWVKAVIPIRSGREKAALNWLKSINDHENDGWDNDYLGTESRFVDKKIGEVLEIVADEMEQANRNFKSVLESDQVYEHGFSHLAGGFDESLDSSKPFTQAITILPTDQIVAVEYEPMNLLVEDED</sequence>
<proteinExistence type="predicted"/>
<gene>
    <name evidence="2" type="ORF">GQF01_02085</name>
</gene>
<name>A0A6L8UUV4_9BACL</name>
<evidence type="ECO:0000256" key="1">
    <source>
        <dbReference type="SAM" id="MobiDB-lite"/>
    </source>
</evidence>
<feature type="region of interest" description="Disordered" evidence="1">
    <location>
        <begin position="301"/>
        <end position="340"/>
    </location>
</feature>
<dbReference type="AlphaFoldDB" id="A0A6L8UUV4"/>
<feature type="compositionally biased region" description="Basic and acidic residues" evidence="1">
    <location>
        <begin position="310"/>
        <end position="332"/>
    </location>
</feature>
<keyword evidence="3" id="KW-1185">Reference proteome</keyword>
<evidence type="ECO:0000313" key="3">
    <source>
        <dbReference type="Proteomes" id="UP000481087"/>
    </source>
</evidence>
<organism evidence="2 3">
    <name type="scientific">Paenibacillus silvestris</name>
    <dbReference type="NCBI Taxonomy" id="2606219"/>
    <lineage>
        <taxon>Bacteria</taxon>
        <taxon>Bacillati</taxon>
        <taxon>Bacillota</taxon>
        <taxon>Bacilli</taxon>
        <taxon>Bacillales</taxon>
        <taxon>Paenibacillaceae</taxon>
        <taxon>Paenibacillus</taxon>
    </lineage>
</organism>